<gene>
    <name evidence="1" type="ORF">MM415B02789_0006</name>
</gene>
<protein>
    <submittedName>
        <fullName evidence="1">Uncharacterized protein</fullName>
    </submittedName>
</protein>
<organism evidence="1">
    <name type="scientific">viral metagenome</name>
    <dbReference type="NCBI Taxonomy" id="1070528"/>
    <lineage>
        <taxon>unclassified sequences</taxon>
        <taxon>metagenomes</taxon>
        <taxon>organismal metagenomes</taxon>
    </lineage>
</organism>
<proteinExistence type="predicted"/>
<name>A0A6M3L209_9ZZZZ</name>
<dbReference type="AlphaFoldDB" id="A0A6M3L209"/>
<evidence type="ECO:0000313" key="1">
    <source>
        <dbReference type="EMBL" id="QJA88290.1"/>
    </source>
</evidence>
<dbReference type="EMBL" id="MT142768">
    <property type="protein sequence ID" value="QJA88290.1"/>
    <property type="molecule type" value="Genomic_DNA"/>
</dbReference>
<accession>A0A6M3L209</accession>
<reference evidence="1" key="1">
    <citation type="submission" date="2020-03" db="EMBL/GenBank/DDBJ databases">
        <title>The deep terrestrial virosphere.</title>
        <authorList>
            <person name="Holmfeldt K."/>
            <person name="Nilsson E."/>
            <person name="Simone D."/>
            <person name="Lopez-Fernandez M."/>
            <person name="Wu X."/>
            <person name="de Brujin I."/>
            <person name="Lundin D."/>
            <person name="Andersson A."/>
            <person name="Bertilsson S."/>
            <person name="Dopson M."/>
        </authorList>
    </citation>
    <scope>NUCLEOTIDE SEQUENCE</scope>
    <source>
        <strain evidence="1">MM415B02789</strain>
    </source>
</reference>
<sequence length="77" mass="9174">MMHSNHPMVRKIAEHGKKLYKMKKDRDNMPPLPESELTVPMAQWDRRDRLGKALTSIHLLPGSIQYQERYELIDWSE</sequence>